<accession>A0A2I7SKS5</accession>
<sequence length="138" mass="15801">MATFNSSEYGWCDISVVFGGRIIEGITEIEYTEKREKDKLYGRGCKPHKVLRGNYDYEGKIILWQSELEAMTRDAPDKDVLKLNFEIVVSYAPEDGGQMVTDICKSVELTEVKKGMKQGDKNMLVELPIIFLDVKRQQ</sequence>
<name>A0A2I7SKS5_9FLAO</name>
<keyword evidence="2" id="KW-1185">Reference proteome</keyword>
<reference evidence="2" key="1">
    <citation type="submission" date="2018-01" db="EMBL/GenBank/DDBJ databases">
        <title>Complete genome of Tamlana sp. UJ94.</title>
        <authorList>
            <person name="Jung J."/>
            <person name="Chung D."/>
            <person name="Bae S.S."/>
            <person name="Baek K."/>
        </authorList>
    </citation>
    <scope>NUCLEOTIDE SEQUENCE [LARGE SCALE GENOMIC DNA]</scope>
    <source>
        <strain evidence="2">UJ94</strain>
    </source>
</reference>
<dbReference type="KEGG" id="taj:C1A40_13955"/>
<evidence type="ECO:0008006" key="3">
    <source>
        <dbReference type="Google" id="ProtNLM"/>
    </source>
</evidence>
<dbReference type="EMBL" id="CP025938">
    <property type="protein sequence ID" value="AUS06480.1"/>
    <property type="molecule type" value="Genomic_DNA"/>
</dbReference>
<organism evidence="1 2">
    <name type="scientific">Pseudotamlana carrageenivorans</name>
    <dbReference type="NCBI Taxonomy" id="2069432"/>
    <lineage>
        <taxon>Bacteria</taxon>
        <taxon>Pseudomonadati</taxon>
        <taxon>Bacteroidota</taxon>
        <taxon>Flavobacteriia</taxon>
        <taxon>Flavobacteriales</taxon>
        <taxon>Flavobacteriaceae</taxon>
        <taxon>Pseudotamlana</taxon>
    </lineage>
</organism>
<dbReference type="OrthoDB" id="798290at2"/>
<protein>
    <recommendedName>
        <fullName evidence="3">Phage tail protein</fullName>
    </recommendedName>
</protein>
<dbReference type="RefSeq" id="WP_102996431.1">
    <property type="nucleotide sequence ID" value="NZ_CP025938.1"/>
</dbReference>
<evidence type="ECO:0000313" key="1">
    <source>
        <dbReference type="EMBL" id="AUS06480.1"/>
    </source>
</evidence>
<dbReference type="AlphaFoldDB" id="A0A2I7SKS5"/>
<evidence type="ECO:0000313" key="2">
    <source>
        <dbReference type="Proteomes" id="UP000236592"/>
    </source>
</evidence>
<dbReference type="Proteomes" id="UP000236592">
    <property type="component" value="Chromosome"/>
</dbReference>
<proteinExistence type="predicted"/>
<gene>
    <name evidence="1" type="ORF">C1A40_13955</name>
</gene>